<proteinExistence type="predicted"/>
<evidence type="ECO:0000313" key="4">
    <source>
        <dbReference type="Proteomes" id="UP000305881"/>
    </source>
</evidence>
<evidence type="ECO:0000313" key="3">
    <source>
        <dbReference type="EMBL" id="QCW81816.1"/>
    </source>
</evidence>
<evidence type="ECO:0000256" key="1">
    <source>
        <dbReference type="SAM" id="SignalP"/>
    </source>
</evidence>
<feature type="signal peptide" evidence="1">
    <location>
        <begin position="1"/>
        <end position="27"/>
    </location>
</feature>
<dbReference type="KEGG" id="mbur:EQU24_05800"/>
<dbReference type="Proteomes" id="UP000305881">
    <property type="component" value="Chromosome"/>
</dbReference>
<dbReference type="InterPro" id="IPR013424">
    <property type="entry name" value="Ice-binding_C"/>
</dbReference>
<dbReference type="AlphaFoldDB" id="A0A4P9UQF2"/>
<feature type="chain" id="PRO_5020570990" evidence="1">
    <location>
        <begin position="28"/>
        <end position="212"/>
    </location>
</feature>
<keyword evidence="1" id="KW-0732">Signal</keyword>
<reference evidence="4" key="1">
    <citation type="journal article" date="2019" name="J. Bacteriol.">
        <title>A Mutagenic Screen Identifies a TonB-Dependent Receptor Required for the Lanthanide Metal Switch in the Type I Methanotroph 'Methylotuvimicrobium buryatense' 5GB1C.</title>
        <authorList>
            <person name="Groom J.D."/>
            <person name="Ford S.M."/>
            <person name="Pesesky M.W."/>
            <person name="Lidstrom M.E."/>
        </authorList>
    </citation>
    <scope>NUCLEOTIDE SEQUENCE [LARGE SCALE GENOMIC DNA]</scope>
    <source>
        <strain evidence="4">5GB1C</strain>
    </source>
</reference>
<protein>
    <submittedName>
        <fullName evidence="3">PEP-CTERM sorting domain-containing protein</fullName>
    </submittedName>
</protein>
<dbReference type="RefSeq" id="WP_017840396.1">
    <property type="nucleotide sequence ID" value="NZ_CP035467.1"/>
</dbReference>
<organism evidence="3 4">
    <name type="scientific">Methylotuvimicrobium buryatense</name>
    <name type="common">Methylomicrobium buryatense</name>
    <dbReference type="NCBI Taxonomy" id="95641"/>
    <lineage>
        <taxon>Bacteria</taxon>
        <taxon>Pseudomonadati</taxon>
        <taxon>Pseudomonadota</taxon>
        <taxon>Gammaproteobacteria</taxon>
        <taxon>Methylococcales</taxon>
        <taxon>Methylococcaceae</taxon>
        <taxon>Methylotuvimicrobium</taxon>
    </lineage>
</organism>
<name>A0A4P9UQF2_METBY</name>
<keyword evidence="4" id="KW-1185">Reference proteome</keyword>
<feature type="domain" description="Ice-binding protein C-terminal" evidence="2">
    <location>
        <begin position="181"/>
        <end position="204"/>
    </location>
</feature>
<accession>A0A4P9UQF2</accession>
<dbReference type="OrthoDB" id="10015125at2"/>
<dbReference type="Pfam" id="PF07589">
    <property type="entry name" value="PEP-CTERM"/>
    <property type="match status" value="1"/>
</dbReference>
<dbReference type="NCBIfam" id="TIGR02595">
    <property type="entry name" value="PEP_CTERM"/>
    <property type="match status" value="1"/>
</dbReference>
<sequence length="212" mass="21541">MKQNIKNTLAVTALILGGSLFSIHSQAALVGIDGSSSIGTSGATITGTDLSNPGFITIVLPVYGINTGDYSDFVTGTVFSLAGPLNLSDISSWNIVGDATLQGSYTATELAIISQSADFLNVFTRGIYYPGNQVGTQVGGCATGGNSCDNTDTSLRWSFTKTGDSVSASGTLASPAIPLTSVPEPGSLALLAIGLTGLVARSRRRSANQIAA</sequence>
<evidence type="ECO:0000259" key="2">
    <source>
        <dbReference type="Pfam" id="PF07589"/>
    </source>
</evidence>
<gene>
    <name evidence="3" type="ORF">EQU24_05800</name>
</gene>
<dbReference type="EMBL" id="CP035467">
    <property type="protein sequence ID" value="QCW81816.1"/>
    <property type="molecule type" value="Genomic_DNA"/>
</dbReference>